<accession>A0A0Z8D234</accession>
<reference evidence="1 2" key="1">
    <citation type="submission" date="2016-02" db="EMBL/GenBank/DDBJ databases">
        <authorList>
            <consortium name="Pathogen Informatics"/>
        </authorList>
    </citation>
    <scope>NUCLEOTIDE SEQUENCE [LARGE SCALE GENOMIC DNA]</scope>
    <source>
        <strain evidence="1 2">LSS32</strain>
    </source>
</reference>
<dbReference type="PANTHER" id="PTHR34070:SF1">
    <property type="entry name" value="DNA ALKYLATION REPAIR PROTEIN"/>
    <property type="match status" value="1"/>
</dbReference>
<gene>
    <name evidence="1" type="ORF">ERS132394_00293</name>
</gene>
<dbReference type="SUPFAM" id="SSF48371">
    <property type="entry name" value="ARM repeat"/>
    <property type="match status" value="1"/>
</dbReference>
<dbReference type="Proteomes" id="UP000072618">
    <property type="component" value="Unassembled WGS sequence"/>
</dbReference>
<name>A0A0Z8D234_STRSU</name>
<dbReference type="InterPro" id="IPR014825">
    <property type="entry name" value="DNA_alkylation"/>
</dbReference>
<protein>
    <submittedName>
        <fullName evidence="1">DNA alkylation repair protein</fullName>
    </submittedName>
</protein>
<dbReference type="Gene3D" id="1.25.40.290">
    <property type="entry name" value="ARM repeat domains"/>
    <property type="match status" value="1"/>
</dbReference>
<sequence length="130" mass="15369">MRSKSQQFVFYTPNLTSTTDANRVRFISNLKLSPRQFCSELILEWSLDGDFWLRRIAIDHQLLQKEKTDTELLETILVNNLHQTEFFINKAIGWSLRDYSKTNPEWVRVFLTKYSSQMAGLSIREASKYI</sequence>
<evidence type="ECO:0000313" key="1">
    <source>
        <dbReference type="EMBL" id="CYU35693.1"/>
    </source>
</evidence>
<dbReference type="Pfam" id="PF08713">
    <property type="entry name" value="DNA_alkylation"/>
    <property type="match status" value="1"/>
</dbReference>
<dbReference type="PANTHER" id="PTHR34070">
    <property type="entry name" value="ARMADILLO-TYPE FOLD"/>
    <property type="match status" value="1"/>
</dbReference>
<organism evidence="1 2">
    <name type="scientific">Streptococcus suis</name>
    <dbReference type="NCBI Taxonomy" id="1307"/>
    <lineage>
        <taxon>Bacteria</taxon>
        <taxon>Bacillati</taxon>
        <taxon>Bacillota</taxon>
        <taxon>Bacilli</taxon>
        <taxon>Lactobacillales</taxon>
        <taxon>Streptococcaceae</taxon>
        <taxon>Streptococcus</taxon>
    </lineage>
</organism>
<dbReference type="AlphaFoldDB" id="A0A0Z8D234"/>
<dbReference type="InterPro" id="IPR016024">
    <property type="entry name" value="ARM-type_fold"/>
</dbReference>
<dbReference type="EMBL" id="FIGJ01000002">
    <property type="protein sequence ID" value="CYU35693.1"/>
    <property type="molecule type" value="Genomic_DNA"/>
</dbReference>
<proteinExistence type="predicted"/>
<evidence type="ECO:0000313" key="2">
    <source>
        <dbReference type="Proteomes" id="UP000072618"/>
    </source>
</evidence>